<organism evidence="3 4">
    <name type="scientific">Dactylosporangium fulvum</name>
    <dbReference type="NCBI Taxonomy" id="53359"/>
    <lineage>
        <taxon>Bacteria</taxon>
        <taxon>Bacillati</taxon>
        <taxon>Actinomycetota</taxon>
        <taxon>Actinomycetes</taxon>
        <taxon>Micromonosporales</taxon>
        <taxon>Micromonosporaceae</taxon>
        <taxon>Dactylosporangium</taxon>
    </lineage>
</organism>
<evidence type="ECO:0000256" key="2">
    <source>
        <dbReference type="SAM" id="Phobius"/>
    </source>
</evidence>
<sequence>MPGGGARRGRRDNGLVAQEYAVVGDVDPRVGEHLLDVLAAGGIAAYLQPATDLHPVTRTTTLPARPTDRLYADREHLATARDYLAQLTSVPEQHTPPAEAAQPATASPTPPTSRDMPPSREKPSPEVSNQEASSQEAKTSRKSDDETFASIIAGFHTTVDPTSAPWPAAEDLDSSSSTVPDMDTEPAPRTPLRRPSDAVDRSLLDSLDTFGADLPDEEEEGYTPPPPPPLPKIAPSTMLAVVALIAGLLLLFWPDLLPLGAQTTLFLGFAAVLAGFVTLILRLRPGDEEDDDPDNGAKV</sequence>
<evidence type="ECO:0000313" key="3">
    <source>
        <dbReference type="EMBL" id="UWP81133.1"/>
    </source>
</evidence>
<feature type="region of interest" description="Disordered" evidence="1">
    <location>
        <begin position="93"/>
        <end position="145"/>
    </location>
</feature>
<feature type="compositionally biased region" description="Basic and acidic residues" evidence="1">
    <location>
        <begin position="194"/>
        <end position="203"/>
    </location>
</feature>
<dbReference type="EMBL" id="CP073720">
    <property type="protein sequence ID" value="UWP81133.1"/>
    <property type="molecule type" value="Genomic_DNA"/>
</dbReference>
<proteinExistence type="predicted"/>
<name>A0ABY5VXD1_9ACTN</name>
<gene>
    <name evidence="3" type="ORF">Dfulv_39390</name>
</gene>
<keyword evidence="2" id="KW-0812">Transmembrane</keyword>
<evidence type="ECO:0000313" key="4">
    <source>
        <dbReference type="Proteomes" id="UP001059617"/>
    </source>
</evidence>
<dbReference type="Proteomes" id="UP001059617">
    <property type="component" value="Chromosome"/>
</dbReference>
<feature type="region of interest" description="Disordered" evidence="1">
    <location>
        <begin position="159"/>
        <end position="231"/>
    </location>
</feature>
<keyword evidence="4" id="KW-1185">Reference proteome</keyword>
<reference evidence="3" key="1">
    <citation type="submission" date="2021-04" db="EMBL/GenBank/DDBJ databases">
        <authorList>
            <person name="Hartkoorn R.C."/>
            <person name="Beaudoing E."/>
            <person name="Hot D."/>
        </authorList>
    </citation>
    <scope>NUCLEOTIDE SEQUENCE</scope>
    <source>
        <strain evidence="3">NRRL B-16292</strain>
    </source>
</reference>
<keyword evidence="2" id="KW-0472">Membrane</keyword>
<keyword evidence="2" id="KW-1133">Transmembrane helix</keyword>
<evidence type="ECO:0000256" key="1">
    <source>
        <dbReference type="SAM" id="MobiDB-lite"/>
    </source>
</evidence>
<feature type="transmembrane region" description="Helical" evidence="2">
    <location>
        <begin position="259"/>
        <end position="281"/>
    </location>
</feature>
<reference evidence="3" key="2">
    <citation type="submission" date="2022-09" db="EMBL/GenBank/DDBJ databases">
        <title>Biosynthetic gene clusters of Dactylosporangioum fulvum.</title>
        <authorList>
            <person name="Caradec T."/>
        </authorList>
    </citation>
    <scope>NUCLEOTIDE SEQUENCE</scope>
    <source>
        <strain evidence="3">NRRL B-16292</strain>
    </source>
</reference>
<accession>A0ABY5VXD1</accession>
<feature type="transmembrane region" description="Helical" evidence="2">
    <location>
        <begin position="233"/>
        <end position="253"/>
    </location>
</feature>
<dbReference type="RefSeq" id="WP_259858896.1">
    <property type="nucleotide sequence ID" value="NZ_BAAAST010000045.1"/>
</dbReference>
<protein>
    <submittedName>
        <fullName evidence="3">DUF308 domain-containing protein</fullName>
    </submittedName>
</protein>
<feature type="compositionally biased region" description="Low complexity" evidence="1">
    <location>
        <begin position="93"/>
        <end position="107"/>
    </location>
</feature>
<feature type="compositionally biased region" description="Polar residues" evidence="1">
    <location>
        <begin position="126"/>
        <end position="137"/>
    </location>
</feature>